<sequence>MALCVFEDYAVKNFGPLTDTRPVYEMLCGTSTLLDKVLKHLGKDREVFLFTRKYLEDIVSERHPKTRVNRQPDGDDLLFVNGCLLLDTESARMVRGLRRGEALLVGSRVAAARLDGKALQPDWFDGLAEIDPSSSISSACHTKRQATITLTTYPWDLLEHGPRLIAAEASGQLLKRRNVSGKAYYKKSVEIEEHVLIDGRKGPVVLGENVLVEAFSKIVGPAYIGSGTVVFSNSVLSGCCVGPVCRVGGEVESSIFIGYSNKRHYGYLGHSIVGEWVNMGAGTTVSNLKNTYGTVRVNVCGKRVDTGRQFLGSFFGDHVKTSIGCMVSGGLNVGVCSHVYRHVSEDVPAFTIYWPERKNELLLESALATARRMMARRGISPSEAYVKMLEHLFHTTAGERSSLSVRQGKTTFYNTSQHP</sequence>
<comment type="caution">
    <text evidence="3">The sequence shown here is derived from an EMBL/GenBank/DDBJ whole genome shotgun (WGS) entry which is preliminary data.</text>
</comment>
<dbReference type="InterPro" id="IPR050065">
    <property type="entry name" value="GlmU-like"/>
</dbReference>
<dbReference type="Pfam" id="PF13562">
    <property type="entry name" value="NTP_transf_4"/>
    <property type="match status" value="1"/>
</dbReference>
<dbReference type="PANTHER" id="PTHR43584:SF9">
    <property type="entry name" value="TRANSFERASE HEXAPEPTIDE REPEAT CONTAINING PROTEIN"/>
    <property type="match status" value="1"/>
</dbReference>
<dbReference type="EMBL" id="DRWN01000025">
    <property type="protein sequence ID" value="HHK68137.1"/>
    <property type="molecule type" value="Genomic_DNA"/>
</dbReference>
<name>A0A7C5L710_CALS0</name>
<gene>
    <name evidence="3" type="ORF">ENM11_03150</name>
</gene>
<organism evidence="3">
    <name type="scientific">Caldiarchaeum subterraneum</name>
    <dbReference type="NCBI Taxonomy" id="311458"/>
    <lineage>
        <taxon>Archaea</taxon>
        <taxon>Nitrososphaerota</taxon>
        <taxon>Candidatus Caldarchaeales</taxon>
        <taxon>Candidatus Caldarchaeaceae</taxon>
        <taxon>Candidatus Caldarchaeum</taxon>
    </lineage>
</organism>
<dbReference type="GO" id="GO:0016746">
    <property type="term" value="F:acyltransferase activity"/>
    <property type="evidence" value="ECO:0007669"/>
    <property type="project" value="UniProtKB-KW"/>
</dbReference>
<dbReference type="Gene3D" id="2.160.10.10">
    <property type="entry name" value="Hexapeptide repeat proteins"/>
    <property type="match status" value="1"/>
</dbReference>
<proteinExistence type="predicted"/>
<dbReference type="SUPFAM" id="SSF51161">
    <property type="entry name" value="Trimeric LpxA-like enzymes"/>
    <property type="match status" value="1"/>
</dbReference>
<dbReference type="GO" id="GO:0016779">
    <property type="term" value="F:nucleotidyltransferase activity"/>
    <property type="evidence" value="ECO:0007669"/>
    <property type="project" value="UniProtKB-ARBA"/>
</dbReference>
<dbReference type="NCBIfam" id="TIGR03991">
    <property type="entry name" value="alt_bact_glmU"/>
    <property type="match status" value="1"/>
</dbReference>
<accession>A0A7C5L710</accession>
<dbReference type="InterPro" id="IPR023917">
    <property type="entry name" value="Bifunctiontional_GlmU_bac-type"/>
</dbReference>
<dbReference type="PANTHER" id="PTHR43584">
    <property type="entry name" value="NUCLEOTIDYL TRANSFERASE"/>
    <property type="match status" value="1"/>
</dbReference>
<reference evidence="3" key="1">
    <citation type="journal article" date="2020" name="mSystems">
        <title>Genome- and Community-Level Interaction Insights into Carbon Utilization and Element Cycling Functions of Hydrothermarchaeota in Hydrothermal Sediment.</title>
        <authorList>
            <person name="Zhou Z."/>
            <person name="Liu Y."/>
            <person name="Xu W."/>
            <person name="Pan J."/>
            <person name="Luo Z.H."/>
            <person name="Li M."/>
        </authorList>
    </citation>
    <scope>NUCLEOTIDE SEQUENCE [LARGE SCALE GENOMIC DNA]</scope>
    <source>
        <strain evidence="3">SpSt-1056</strain>
    </source>
</reference>
<evidence type="ECO:0000313" key="3">
    <source>
        <dbReference type="EMBL" id="HHK68137.1"/>
    </source>
</evidence>
<evidence type="ECO:0008006" key="4">
    <source>
        <dbReference type="Google" id="ProtNLM"/>
    </source>
</evidence>
<dbReference type="AlphaFoldDB" id="A0A7C5L710"/>
<evidence type="ECO:0000256" key="1">
    <source>
        <dbReference type="ARBA" id="ARBA00022679"/>
    </source>
</evidence>
<dbReference type="InterPro" id="IPR011004">
    <property type="entry name" value="Trimer_LpxA-like_sf"/>
</dbReference>
<keyword evidence="2" id="KW-0012">Acyltransferase</keyword>
<evidence type="ECO:0000256" key="2">
    <source>
        <dbReference type="ARBA" id="ARBA00023315"/>
    </source>
</evidence>
<protein>
    <recommendedName>
        <fullName evidence="4">Glucose-1-phosphate thymidylyltransferase</fullName>
    </recommendedName>
</protein>
<keyword evidence="1" id="KW-0808">Transferase</keyword>